<evidence type="ECO:0000313" key="10">
    <source>
        <dbReference type="Proteomes" id="UP001166674"/>
    </source>
</evidence>
<dbReference type="SUPFAM" id="SSF51735">
    <property type="entry name" value="NAD(P)-binding Rossmann-fold domains"/>
    <property type="match status" value="1"/>
</dbReference>
<comment type="catalytic activity">
    <reaction evidence="7">
        <text>all-trans-retinol + NADP(+) = all-trans-retinal + NADPH + H(+)</text>
        <dbReference type="Rhea" id="RHEA:25033"/>
        <dbReference type="ChEBI" id="CHEBI:15378"/>
        <dbReference type="ChEBI" id="CHEBI:17336"/>
        <dbReference type="ChEBI" id="CHEBI:17898"/>
        <dbReference type="ChEBI" id="CHEBI:57783"/>
        <dbReference type="ChEBI" id="CHEBI:58349"/>
        <dbReference type="EC" id="1.1.1.300"/>
    </reaction>
</comment>
<dbReference type="InterPro" id="IPR002347">
    <property type="entry name" value="SDR_fam"/>
</dbReference>
<comment type="similarity">
    <text evidence="2 8">Belongs to the short-chain dehydrogenases/reductases (SDR) family.</text>
</comment>
<dbReference type="InterPro" id="IPR036291">
    <property type="entry name" value="NAD(P)-bd_dom_sf"/>
</dbReference>
<dbReference type="EC" id="1.1.1.300" evidence="3"/>
<sequence length="372" mass="42358">MRPKKSLNQLQCLPLLYRSCTFTIQATEKFDPQLPPPLPELQLPICQHIWKPMQPSWIILEAETPIFRWGKSHPEMPAGDWKLIVRWRPRGQLHFTLLQDAGFKRGDSERLGTNSKPPGARVYLACRDVQKGELVASEIQAMTGNQEVLVRKLDLSDTKSIRAFAKDFLAQEKHLHILINNAGVMMCPYSKTADGFEMHMGVNHLGHFLLTHLLLERLKESAPSRVVNVSSLAHHLGRIHFHNLQGEKFYNAALAYCHSKLANILFTQELARRLKGSGVTTYSVHPGTVKSELVRHSSFMRWMWWLFSFFIKTPQQGAQTSLYCAITEGLETLSGNHFSDCHVAWVSAQARNETIARRLWDVSCDLLGLPMD</sequence>
<comment type="caution">
    <text evidence="9">The sequence shown here is derived from an EMBL/GenBank/DDBJ whole genome shotgun (WGS) entry which is preliminary data.</text>
</comment>
<evidence type="ECO:0000256" key="3">
    <source>
        <dbReference type="ARBA" id="ARBA00012852"/>
    </source>
</evidence>
<dbReference type="PANTHER" id="PTHR43157">
    <property type="entry name" value="PHOSPHATIDYLINOSITOL-GLYCAN BIOSYNTHESIS CLASS F PROTEIN-RELATED"/>
    <property type="match status" value="1"/>
</dbReference>
<evidence type="ECO:0000256" key="1">
    <source>
        <dbReference type="ARBA" id="ARBA00004891"/>
    </source>
</evidence>
<organism evidence="9 10">
    <name type="scientific">Sciurus carolinensis</name>
    <name type="common">Eastern gray squirrel</name>
    <dbReference type="NCBI Taxonomy" id="30640"/>
    <lineage>
        <taxon>Eukaryota</taxon>
        <taxon>Metazoa</taxon>
        <taxon>Chordata</taxon>
        <taxon>Craniata</taxon>
        <taxon>Vertebrata</taxon>
        <taxon>Euteleostomi</taxon>
        <taxon>Mammalia</taxon>
        <taxon>Eutheria</taxon>
        <taxon>Euarchontoglires</taxon>
        <taxon>Glires</taxon>
        <taxon>Rodentia</taxon>
        <taxon>Sciuromorpha</taxon>
        <taxon>Sciuridae</taxon>
        <taxon>Sciurinae</taxon>
        <taxon>Sciurini</taxon>
        <taxon>Sciurus</taxon>
    </lineage>
</organism>
<dbReference type="Gene3D" id="3.40.50.720">
    <property type="entry name" value="NAD(P)-binding Rossmann-like Domain"/>
    <property type="match status" value="1"/>
</dbReference>
<dbReference type="PRINTS" id="PR00080">
    <property type="entry name" value="SDRFAMILY"/>
</dbReference>
<reference evidence="9" key="1">
    <citation type="submission" date="2020-03" db="EMBL/GenBank/DDBJ databases">
        <title>Studies in the Genomics of Life Span.</title>
        <authorList>
            <person name="Glass D."/>
        </authorList>
    </citation>
    <scope>NUCLEOTIDE SEQUENCE</scope>
    <source>
        <strain evidence="9">SUZIE</strain>
        <tissue evidence="9">Muscle</tissue>
    </source>
</reference>
<keyword evidence="10" id="KW-1185">Reference proteome</keyword>
<protein>
    <recommendedName>
        <fullName evidence="3">NADP-retinol dehydrogenase</fullName>
        <ecNumber evidence="3">1.1.1.300</ecNumber>
    </recommendedName>
</protein>
<evidence type="ECO:0000256" key="7">
    <source>
        <dbReference type="ARBA" id="ARBA00050568"/>
    </source>
</evidence>
<evidence type="ECO:0000256" key="6">
    <source>
        <dbReference type="ARBA" id="ARBA00023098"/>
    </source>
</evidence>
<proteinExistence type="inferred from homology"/>
<dbReference type="FunFam" id="3.40.50.720:FF:000145">
    <property type="entry name" value="Retinol dehydrogenase 12"/>
    <property type="match status" value="1"/>
</dbReference>
<evidence type="ECO:0000256" key="2">
    <source>
        <dbReference type="ARBA" id="ARBA00006484"/>
    </source>
</evidence>
<dbReference type="Proteomes" id="UP001166674">
    <property type="component" value="Unassembled WGS sequence"/>
</dbReference>
<dbReference type="PANTHER" id="PTHR43157:SF70">
    <property type="entry name" value="RETINOL DEHYDROGENASE 11"/>
    <property type="match status" value="1"/>
</dbReference>
<gene>
    <name evidence="9" type="ORF">SUZIE_206655</name>
</gene>
<keyword evidence="4" id="KW-0521">NADP</keyword>
<dbReference type="AlphaFoldDB" id="A0AA41TBC2"/>
<evidence type="ECO:0000256" key="5">
    <source>
        <dbReference type="ARBA" id="ARBA00023002"/>
    </source>
</evidence>
<dbReference type="EMBL" id="JAATJV010438113">
    <property type="protein sequence ID" value="MBZ3890177.1"/>
    <property type="molecule type" value="Genomic_DNA"/>
</dbReference>
<evidence type="ECO:0000313" key="9">
    <source>
        <dbReference type="EMBL" id="MBZ3890177.1"/>
    </source>
</evidence>
<accession>A0AA41TBC2</accession>
<dbReference type="GO" id="GO:0052650">
    <property type="term" value="F:all-trans-retinol dehydrogenase (NADP+) activity"/>
    <property type="evidence" value="ECO:0007669"/>
    <property type="project" value="UniProtKB-EC"/>
</dbReference>
<dbReference type="PRINTS" id="PR00081">
    <property type="entry name" value="GDHRDH"/>
</dbReference>
<evidence type="ECO:0000256" key="8">
    <source>
        <dbReference type="RuleBase" id="RU000363"/>
    </source>
</evidence>
<evidence type="ECO:0000256" key="4">
    <source>
        <dbReference type="ARBA" id="ARBA00022857"/>
    </source>
</evidence>
<keyword evidence="5" id="KW-0560">Oxidoreductase</keyword>
<dbReference type="Pfam" id="PF00106">
    <property type="entry name" value="adh_short"/>
    <property type="match status" value="1"/>
</dbReference>
<comment type="pathway">
    <text evidence="1">Cofactor metabolism; retinol metabolism.</text>
</comment>
<keyword evidence="6" id="KW-0443">Lipid metabolism</keyword>
<name>A0AA41TBC2_SCICA</name>